<keyword evidence="2" id="KW-1185">Reference proteome</keyword>
<proteinExistence type="predicted"/>
<protein>
    <submittedName>
        <fullName evidence="1">Uncharacterized protein</fullName>
    </submittedName>
</protein>
<dbReference type="Proteomes" id="UP000184041">
    <property type="component" value="Unassembled WGS sequence"/>
</dbReference>
<feature type="non-terminal residue" evidence="1">
    <location>
        <position position="29"/>
    </location>
</feature>
<evidence type="ECO:0000313" key="2">
    <source>
        <dbReference type="Proteomes" id="UP000184041"/>
    </source>
</evidence>
<organism evidence="1 2">
    <name type="scientific">Fodinibius roseus</name>
    <dbReference type="NCBI Taxonomy" id="1194090"/>
    <lineage>
        <taxon>Bacteria</taxon>
        <taxon>Pseudomonadati</taxon>
        <taxon>Balneolota</taxon>
        <taxon>Balneolia</taxon>
        <taxon>Balneolales</taxon>
        <taxon>Balneolaceae</taxon>
        <taxon>Fodinibius</taxon>
    </lineage>
</organism>
<evidence type="ECO:0000313" key="1">
    <source>
        <dbReference type="EMBL" id="SHG62754.1"/>
    </source>
</evidence>
<reference evidence="1 2" key="1">
    <citation type="submission" date="2016-11" db="EMBL/GenBank/DDBJ databases">
        <authorList>
            <person name="Jaros S."/>
            <person name="Januszkiewicz K."/>
            <person name="Wedrychowicz H."/>
        </authorList>
    </citation>
    <scope>NUCLEOTIDE SEQUENCE [LARGE SCALE GENOMIC DNA]</scope>
    <source>
        <strain evidence="1 2">DSM 21986</strain>
    </source>
</reference>
<name>A0A1M5LCB5_9BACT</name>
<dbReference type="AlphaFoldDB" id="A0A1M5LCB5"/>
<gene>
    <name evidence="1" type="ORF">SAMN05443144_14014</name>
</gene>
<dbReference type="EMBL" id="FQUS01000040">
    <property type="protein sequence ID" value="SHG62754.1"/>
    <property type="molecule type" value="Genomic_DNA"/>
</dbReference>
<accession>A0A1M5LCB5</accession>
<sequence>MKKIQWIMMVLIVLLVMQGAKAQGSSSSD</sequence>